<accession>A0AAV7X0C0</accession>
<evidence type="ECO:0000313" key="2">
    <source>
        <dbReference type="Proteomes" id="UP001066276"/>
    </source>
</evidence>
<proteinExistence type="predicted"/>
<evidence type="ECO:0000313" key="1">
    <source>
        <dbReference type="EMBL" id="KAJ1218743.1"/>
    </source>
</evidence>
<gene>
    <name evidence="1" type="ORF">NDU88_006319</name>
</gene>
<name>A0AAV7X0C0_PLEWA</name>
<dbReference type="AlphaFoldDB" id="A0AAV7X0C0"/>
<sequence length="180" mass="20900">MLVRLLDFNYNIQYVPRVKNLVADFFSRMPLHLQSGKDTDIDTFTVDNVLADLPGITIEEWEQAQVQDDIVIIVSEYIKNGGPKKTPFRNVKPGEAGKKGKEIIPERKECKFDWLMDWKESYLNELGHNSNDQSIINNQSEVREVMPSKKTSRYYGRLVKKPREDVLRCSCTVTSEFLRL</sequence>
<keyword evidence="2" id="KW-1185">Reference proteome</keyword>
<feature type="non-terminal residue" evidence="1">
    <location>
        <position position="180"/>
    </location>
</feature>
<reference evidence="1" key="1">
    <citation type="journal article" date="2022" name="bioRxiv">
        <title>Sequencing and chromosome-scale assembly of the giantPleurodeles waltlgenome.</title>
        <authorList>
            <person name="Brown T."/>
            <person name="Elewa A."/>
            <person name="Iarovenko S."/>
            <person name="Subramanian E."/>
            <person name="Araus A.J."/>
            <person name="Petzold A."/>
            <person name="Susuki M."/>
            <person name="Suzuki K.-i.T."/>
            <person name="Hayashi T."/>
            <person name="Toyoda A."/>
            <person name="Oliveira C."/>
            <person name="Osipova E."/>
            <person name="Leigh N.D."/>
            <person name="Simon A."/>
            <person name="Yun M.H."/>
        </authorList>
    </citation>
    <scope>NUCLEOTIDE SEQUENCE</scope>
    <source>
        <strain evidence="1">20211129_DDA</strain>
        <tissue evidence="1">Liver</tissue>
    </source>
</reference>
<organism evidence="1 2">
    <name type="scientific">Pleurodeles waltl</name>
    <name type="common">Iberian ribbed newt</name>
    <dbReference type="NCBI Taxonomy" id="8319"/>
    <lineage>
        <taxon>Eukaryota</taxon>
        <taxon>Metazoa</taxon>
        <taxon>Chordata</taxon>
        <taxon>Craniata</taxon>
        <taxon>Vertebrata</taxon>
        <taxon>Euteleostomi</taxon>
        <taxon>Amphibia</taxon>
        <taxon>Batrachia</taxon>
        <taxon>Caudata</taxon>
        <taxon>Salamandroidea</taxon>
        <taxon>Salamandridae</taxon>
        <taxon>Pleurodelinae</taxon>
        <taxon>Pleurodeles</taxon>
    </lineage>
</organism>
<comment type="caution">
    <text evidence="1">The sequence shown here is derived from an EMBL/GenBank/DDBJ whole genome shotgun (WGS) entry which is preliminary data.</text>
</comment>
<protein>
    <submittedName>
        <fullName evidence="1">Uncharacterized protein</fullName>
    </submittedName>
</protein>
<dbReference type="Proteomes" id="UP001066276">
    <property type="component" value="Chromosome 1_1"/>
</dbReference>
<dbReference type="EMBL" id="JANPWB010000001">
    <property type="protein sequence ID" value="KAJ1218743.1"/>
    <property type="molecule type" value="Genomic_DNA"/>
</dbReference>